<evidence type="ECO:0000256" key="2">
    <source>
        <dbReference type="ARBA" id="ARBA00023125"/>
    </source>
</evidence>
<dbReference type="PANTHER" id="PTHR43537:SF44">
    <property type="entry name" value="GNTR FAMILY REGULATORY PROTEIN"/>
    <property type="match status" value="1"/>
</dbReference>
<dbReference type="PANTHER" id="PTHR43537">
    <property type="entry name" value="TRANSCRIPTIONAL REGULATOR, GNTR FAMILY"/>
    <property type="match status" value="1"/>
</dbReference>
<dbReference type="SUPFAM" id="SSF46785">
    <property type="entry name" value="Winged helix' DNA-binding domain"/>
    <property type="match status" value="1"/>
</dbReference>
<evidence type="ECO:0000313" key="6">
    <source>
        <dbReference type="Proteomes" id="UP000604381"/>
    </source>
</evidence>
<evidence type="ECO:0000313" key="5">
    <source>
        <dbReference type="EMBL" id="MBF2735394.1"/>
    </source>
</evidence>
<dbReference type="GO" id="GO:0003700">
    <property type="term" value="F:DNA-binding transcription factor activity"/>
    <property type="evidence" value="ECO:0007669"/>
    <property type="project" value="InterPro"/>
</dbReference>
<dbReference type="Proteomes" id="UP000604381">
    <property type="component" value="Unassembled WGS sequence"/>
</dbReference>
<dbReference type="Pfam" id="PF00392">
    <property type="entry name" value="GntR"/>
    <property type="match status" value="1"/>
</dbReference>
<dbReference type="EMBL" id="JADHEI010000033">
    <property type="protein sequence ID" value="MBF2735394.1"/>
    <property type="molecule type" value="Genomic_DNA"/>
</dbReference>
<comment type="caution">
    <text evidence="5">The sequence shown here is derived from an EMBL/GenBank/DDBJ whole genome shotgun (WGS) entry which is preliminary data.</text>
</comment>
<keyword evidence="1" id="KW-0805">Transcription regulation</keyword>
<organism evidence="5 6">
    <name type="scientific">Candidatus Amphirhobacter heronislandensis</name>
    <dbReference type="NCBI Taxonomy" id="1732024"/>
    <lineage>
        <taxon>Bacteria</taxon>
        <taxon>Pseudomonadati</taxon>
        <taxon>Pseudomonadota</taxon>
        <taxon>Gammaproteobacteria</taxon>
        <taxon>Candidatus Tethybacterales</taxon>
        <taxon>Candidatus Tethybacteraceae</taxon>
        <taxon>Candidatus Amphirhobacter</taxon>
    </lineage>
</organism>
<evidence type="ECO:0000259" key="4">
    <source>
        <dbReference type="PROSITE" id="PS50949"/>
    </source>
</evidence>
<dbReference type="InterPro" id="IPR036390">
    <property type="entry name" value="WH_DNA-bd_sf"/>
</dbReference>
<dbReference type="GO" id="GO:0003677">
    <property type="term" value="F:DNA binding"/>
    <property type="evidence" value="ECO:0007669"/>
    <property type="project" value="UniProtKB-KW"/>
</dbReference>
<feature type="non-terminal residue" evidence="5">
    <location>
        <position position="127"/>
    </location>
</feature>
<dbReference type="InterPro" id="IPR000524">
    <property type="entry name" value="Tscrpt_reg_HTH_GntR"/>
</dbReference>
<keyword evidence="3" id="KW-0804">Transcription</keyword>
<gene>
    <name evidence="5" type="ORF">ISN26_04865</name>
</gene>
<dbReference type="InterPro" id="IPR036388">
    <property type="entry name" value="WH-like_DNA-bd_sf"/>
</dbReference>
<keyword evidence="6" id="KW-1185">Reference proteome</keyword>
<dbReference type="AlphaFoldDB" id="A0A930UHL6"/>
<proteinExistence type="predicted"/>
<keyword evidence="2" id="KW-0238">DNA-binding</keyword>
<evidence type="ECO:0000256" key="1">
    <source>
        <dbReference type="ARBA" id="ARBA00023015"/>
    </source>
</evidence>
<dbReference type="Gene3D" id="1.10.10.10">
    <property type="entry name" value="Winged helix-like DNA-binding domain superfamily/Winged helix DNA-binding domain"/>
    <property type="match status" value="1"/>
</dbReference>
<reference evidence="5" key="1">
    <citation type="submission" date="2020-10" db="EMBL/GenBank/DDBJ databases">
        <title>An improved Amphimedon queenslandica hologenome assembly reveals how three proteobacterial symbionts can extend the metabolic phenotypic of their marine sponge host.</title>
        <authorList>
            <person name="Degnan B."/>
            <person name="Degnan S."/>
            <person name="Xiang X."/>
        </authorList>
    </citation>
    <scope>NUCLEOTIDE SEQUENCE</scope>
    <source>
        <strain evidence="5">AqS2</strain>
    </source>
</reference>
<evidence type="ECO:0000256" key="3">
    <source>
        <dbReference type="ARBA" id="ARBA00023163"/>
    </source>
</evidence>
<dbReference type="PROSITE" id="PS50949">
    <property type="entry name" value="HTH_GNTR"/>
    <property type="match status" value="1"/>
</dbReference>
<feature type="domain" description="HTH gntR-type" evidence="4">
    <location>
        <begin position="1"/>
        <end position="67"/>
    </location>
</feature>
<sequence length="127" mass="13803">MAEALVHKLGLLIVAGKVKPGKVLGDESVLLKRYGVSRSVLRDAFKILAGKGMVATRRGIGTQVRPSIDWMMLDRDVLAWHQSAGGEDAYLLQLLAVREALEPLAARLAAEGTMASRSQVMTAYRIM</sequence>
<accession>A0A930UHL6</accession>
<name>A0A930UHL6_9GAMM</name>
<protein>
    <submittedName>
        <fullName evidence="5">FadR family transcriptional regulator</fullName>
    </submittedName>
</protein>
<dbReference type="SMART" id="SM00345">
    <property type="entry name" value="HTH_GNTR"/>
    <property type="match status" value="1"/>
</dbReference>